<accession>A0AAE3AJX1</accession>
<dbReference type="InterPro" id="IPR013022">
    <property type="entry name" value="Xyl_isomerase-like_TIM-brl"/>
</dbReference>
<dbReference type="GO" id="GO:0016853">
    <property type="term" value="F:isomerase activity"/>
    <property type="evidence" value="ECO:0007669"/>
    <property type="project" value="UniProtKB-KW"/>
</dbReference>
<dbReference type="InterPro" id="IPR050312">
    <property type="entry name" value="IolE/XylAMocC-like"/>
</dbReference>
<keyword evidence="2" id="KW-0413">Isomerase</keyword>
<dbReference type="Gene3D" id="3.20.20.150">
    <property type="entry name" value="Divalent-metal-dependent TIM barrel enzymes"/>
    <property type="match status" value="1"/>
</dbReference>
<keyword evidence="3" id="KW-1185">Reference proteome</keyword>
<dbReference type="SUPFAM" id="SSF51658">
    <property type="entry name" value="Xylose isomerase-like"/>
    <property type="match status" value="1"/>
</dbReference>
<evidence type="ECO:0000313" key="3">
    <source>
        <dbReference type="Proteomes" id="UP001199424"/>
    </source>
</evidence>
<dbReference type="PANTHER" id="PTHR12110">
    <property type="entry name" value="HYDROXYPYRUVATE ISOMERASE"/>
    <property type="match status" value="1"/>
</dbReference>
<dbReference type="RefSeq" id="WP_308450113.1">
    <property type="nucleotide sequence ID" value="NZ_JAJEQC010000023.1"/>
</dbReference>
<sequence length="322" mass="36602">MKLGVLTNVVGNMPLEDALKYFKSMGIQMVEIGCGGYPGKDHCDPEVLLHDEAKYQEFCDTIKKYDMEVSAFSCHGNPIHPNKELAAAYDKDMRNAVLMAEKYGLHQINCFSGCPGDCETSQYPNWVVCAWPDDFGKILEYQWKILVDYWKDFVAFAREHGVNKIALEMHQGFCVYNTETLLKLREAVGPEIGANFDPSHLIWQGMDPVAVIRELGGDAIFHVHAKDTRLDKYNMAKNGALDTKSYADEAHRSWIFRSVGYGNDLLYWKDIISALRLVGYDYAISIEHEDSLMSQNEGLMKAVETLKSAIIFEPKMTETRWI</sequence>
<reference evidence="2" key="1">
    <citation type="submission" date="2021-10" db="EMBL/GenBank/DDBJ databases">
        <title>Anaerobic single-cell dispensing facilitates the cultivation of human gut bacteria.</title>
        <authorList>
            <person name="Afrizal A."/>
        </authorList>
    </citation>
    <scope>NUCLEOTIDE SEQUENCE</scope>
    <source>
        <strain evidence="2">CLA-AA-H250</strain>
    </source>
</reference>
<dbReference type="PANTHER" id="PTHR12110:SF21">
    <property type="entry name" value="XYLOSE ISOMERASE-LIKE TIM BARREL DOMAIN-CONTAINING PROTEIN"/>
    <property type="match status" value="1"/>
</dbReference>
<dbReference type="InterPro" id="IPR036237">
    <property type="entry name" value="Xyl_isomerase-like_sf"/>
</dbReference>
<proteinExistence type="predicted"/>
<dbReference type="Proteomes" id="UP001199424">
    <property type="component" value="Unassembled WGS sequence"/>
</dbReference>
<comment type="caution">
    <text evidence="2">The sequence shown here is derived from an EMBL/GenBank/DDBJ whole genome shotgun (WGS) entry which is preliminary data.</text>
</comment>
<feature type="domain" description="Xylose isomerase-like TIM barrel" evidence="1">
    <location>
        <begin position="21"/>
        <end position="308"/>
    </location>
</feature>
<evidence type="ECO:0000259" key="1">
    <source>
        <dbReference type="Pfam" id="PF01261"/>
    </source>
</evidence>
<protein>
    <submittedName>
        <fullName evidence="2">Sugar phosphate isomerase/epimerase</fullName>
    </submittedName>
</protein>
<evidence type="ECO:0000313" key="2">
    <source>
        <dbReference type="EMBL" id="MCC2138000.1"/>
    </source>
</evidence>
<dbReference type="EMBL" id="JAJEQC010000023">
    <property type="protein sequence ID" value="MCC2138000.1"/>
    <property type="molecule type" value="Genomic_DNA"/>
</dbReference>
<dbReference type="AlphaFoldDB" id="A0AAE3AJX1"/>
<dbReference type="Pfam" id="PF01261">
    <property type="entry name" value="AP_endonuc_2"/>
    <property type="match status" value="1"/>
</dbReference>
<organism evidence="2 3">
    <name type="scientific">Hominenteromicrobium mulieris</name>
    <dbReference type="NCBI Taxonomy" id="2885357"/>
    <lineage>
        <taxon>Bacteria</taxon>
        <taxon>Bacillati</taxon>
        <taxon>Bacillota</taxon>
        <taxon>Clostridia</taxon>
        <taxon>Eubacteriales</taxon>
        <taxon>Oscillospiraceae</taxon>
        <taxon>Hominenteromicrobium</taxon>
    </lineage>
</organism>
<name>A0AAE3AJX1_9FIRM</name>
<gene>
    <name evidence="2" type="ORF">LKD31_13460</name>
</gene>